<feature type="region of interest" description="Disordered" evidence="1">
    <location>
        <begin position="1"/>
        <end position="27"/>
    </location>
</feature>
<dbReference type="AlphaFoldDB" id="A0A6J4UKF4"/>
<proteinExistence type="predicted"/>
<gene>
    <name evidence="2" type="ORF">AVDCRST_MAG70-1107</name>
</gene>
<accession>A0A6J4UKF4</accession>
<feature type="non-terminal residue" evidence="2">
    <location>
        <position position="1"/>
    </location>
</feature>
<organism evidence="2">
    <name type="scientific">uncultured Thermomicrobiales bacterium</name>
    <dbReference type="NCBI Taxonomy" id="1645740"/>
    <lineage>
        <taxon>Bacteria</taxon>
        <taxon>Pseudomonadati</taxon>
        <taxon>Thermomicrobiota</taxon>
        <taxon>Thermomicrobia</taxon>
        <taxon>Thermomicrobiales</taxon>
        <taxon>environmental samples</taxon>
    </lineage>
</organism>
<dbReference type="EMBL" id="CADCWH010000174">
    <property type="protein sequence ID" value="CAA9553362.1"/>
    <property type="molecule type" value="Genomic_DNA"/>
</dbReference>
<evidence type="ECO:0000313" key="2">
    <source>
        <dbReference type="EMBL" id="CAA9553362.1"/>
    </source>
</evidence>
<name>A0A6J4UKF4_9BACT</name>
<feature type="compositionally biased region" description="Basic and acidic residues" evidence="1">
    <location>
        <begin position="1"/>
        <end position="19"/>
    </location>
</feature>
<protein>
    <submittedName>
        <fullName evidence="2">Uncharacterized protein</fullName>
    </submittedName>
</protein>
<reference evidence="2" key="1">
    <citation type="submission" date="2020-02" db="EMBL/GenBank/DDBJ databases">
        <authorList>
            <person name="Meier V. D."/>
        </authorList>
    </citation>
    <scope>NUCLEOTIDE SEQUENCE</scope>
    <source>
        <strain evidence="2">AVDCRST_MAG70</strain>
    </source>
</reference>
<evidence type="ECO:0000256" key="1">
    <source>
        <dbReference type="SAM" id="MobiDB-lite"/>
    </source>
</evidence>
<sequence>TPLLHSWEDKGSPMNRGDEEANECTWR</sequence>